<dbReference type="OrthoDB" id="9808936at2"/>
<gene>
    <name evidence="10" type="primary">murG</name>
    <name evidence="13" type="ORF">BHF68_10055</name>
</gene>
<dbReference type="Pfam" id="PF04101">
    <property type="entry name" value="Glyco_tran_28_C"/>
    <property type="match status" value="1"/>
</dbReference>
<keyword evidence="1 10" id="KW-1003">Cell membrane</keyword>
<evidence type="ECO:0000259" key="11">
    <source>
        <dbReference type="Pfam" id="PF03033"/>
    </source>
</evidence>
<feature type="binding site" evidence="10">
    <location>
        <position position="292"/>
    </location>
    <ligand>
        <name>UDP-N-acetyl-alpha-D-glucosamine</name>
        <dbReference type="ChEBI" id="CHEBI:57705"/>
    </ligand>
</feature>
<proteinExistence type="inferred from homology"/>
<dbReference type="CDD" id="cd03785">
    <property type="entry name" value="GT28_MurG"/>
    <property type="match status" value="1"/>
</dbReference>
<dbReference type="GO" id="GO:0005886">
    <property type="term" value="C:plasma membrane"/>
    <property type="evidence" value="ECO:0007669"/>
    <property type="project" value="UniProtKB-SubCell"/>
</dbReference>
<comment type="subcellular location">
    <subcellularLocation>
        <location evidence="10">Cell membrane</location>
        <topology evidence="10">Peripheral membrane protein</topology>
        <orientation evidence="10">Cytoplasmic side</orientation>
    </subcellularLocation>
</comment>
<dbReference type="AlphaFoldDB" id="A0A1E5FZZ9"/>
<dbReference type="InterPro" id="IPR007235">
    <property type="entry name" value="Glyco_trans_28_C"/>
</dbReference>
<dbReference type="EMBL" id="MIJE01000033">
    <property type="protein sequence ID" value="OEF96073.1"/>
    <property type="molecule type" value="Genomic_DNA"/>
</dbReference>
<sequence>MRVLLTGGGTGGHIYPALALANHLKNQDPSTEFLYIGTENGLEADIVPKAGYNMSSINVSGFKRKLSLHNFKVLYQFMTACLNTRKIIKQFKPDIAIGTGGYVAGPVIYTAEKMGIPTIIHEQNAVPGLTNKFLARIADTVAVTFPESDKLFNKAKKVVVTGNPRASEVAIADATKGREALKLSNSLPIVLVVGGSRGAKAINDSMEQLLIDNNDLPFQLIFVTGNIHFDRFNNMKRSNNVHIVPFLYNMPDVLACTDLVIGRAGATFLAEITSLGIPAILIPSPYVTNNHQLHNAKALESVRAAVIIEEKNLHTIKLADEIMKLLNNTFAMEEYKASSKKLGLPNSAELLIKEIKLLTKLKQIT</sequence>
<evidence type="ECO:0000313" key="14">
    <source>
        <dbReference type="Proteomes" id="UP000094296"/>
    </source>
</evidence>
<dbReference type="InterPro" id="IPR006009">
    <property type="entry name" value="GlcNAc_MurG"/>
</dbReference>
<dbReference type="UniPathway" id="UPA00219"/>
<dbReference type="GO" id="GO:0009252">
    <property type="term" value="P:peptidoglycan biosynthetic process"/>
    <property type="evidence" value="ECO:0007669"/>
    <property type="project" value="UniProtKB-UniRule"/>
</dbReference>
<evidence type="ECO:0000256" key="9">
    <source>
        <dbReference type="ARBA" id="ARBA00023316"/>
    </source>
</evidence>
<evidence type="ECO:0000259" key="12">
    <source>
        <dbReference type="Pfam" id="PF04101"/>
    </source>
</evidence>
<comment type="catalytic activity">
    <reaction evidence="10">
        <text>di-trans,octa-cis-undecaprenyl diphospho-N-acetyl-alpha-D-muramoyl-L-alanyl-D-glutamyl-meso-2,6-diaminopimeloyl-D-alanyl-D-alanine + UDP-N-acetyl-alpha-D-glucosamine = di-trans,octa-cis-undecaprenyl diphospho-[N-acetyl-alpha-D-glucosaminyl-(1-&gt;4)]-N-acetyl-alpha-D-muramoyl-L-alanyl-D-glutamyl-meso-2,6-diaminopimeloyl-D-alanyl-D-alanine + UDP + H(+)</text>
        <dbReference type="Rhea" id="RHEA:31227"/>
        <dbReference type="ChEBI" id="CHEBI:15378"/>
        <dbReference type="ChEBI" id="CHEBI:57705"/>
        <dbReference type="ChEBI" id="CHEBI:58223"/>
        <dbReference type="ChEBI" id="CHEBI:61387"/>
        <dbReference type="ChEBI" id="CHEBI:61388"/>
        <dbReference type="EC" id="2.4.1.227"/>
    </reaction>
</comment>
<dbReference type="InterPro" id="IPR004276">
    <property type="entry name" value="GlycoTrans_28_N"/>
</dbReference>
<evidence type="ECO:0000256" key="2">
    <source>
        <dbReference type="ARBA" id="ARBA00022618"/>
    </source>
</evidence>
<dbReference type="SUPFAM" id="SSF53756">
    <property type="entry name" value="UDP-Glycosyltransferase/glycogen phosphorylase"/>
    <property type="match status" value="1"/>
</dbReference>
<evidence type="ECO:0000256" key="7">
    <source>
        <dbReference type="ARBA" id="ARBA00023136"/>
    </source>
</evidence>
<feature type="binding site" evidence="10">
    <location>
        <position position="124"/>
    </location>
    <ligand>
        <name>UDP-N-acetyl-alpha-D-glucosamine</name>
        <dbReference type="ChEBI" id="CHEBI:57705"/>
    </ligand>
</feature>
<feature type="domain" description="Glycosyltransferase family 28 N-terminal" evidence="11">
    <location>
        <begin position="3"/>
        <end position="142"/>
    </location>
</feature>
<evidence type="ECO:0000256" key="5">
    <source>
        <dbReference type="ARBA" id="ARBA00022960"/>
    </source>
</evidence>
<evidence type="ECO:0000256" key="6">
    <source>
        <dbReference type="ARBA" id="ARBA00022984"/>
    </source>
</evidence>
<dbReference type="Pfam" id="PF03033">
    <property type="entry name" value="Glyco_transf_28"/>
    <property type="match status" value="1"/>
</dbReference>
<evidence type="ECO:0000256" key="1">
    <source>
        <dbReference type="ARBA" id="ARBA00022475"/>
    </source>
</evidence>
<comment type="caution">
    <text evidence="13">The sequence shown here is derived from an EMBL/GenBank/DDBJ whole genome shotgun (WGS) entry which is preliminary data.</text>
</comment>
<evidence type="ECO:0000256" key="8">
    <source>
        <dbReference type="ARBA" id="ARBA00023306"/>
    </source>
</evidence>
<evidence type="ECO:0000256" key="4">
    <source>
        <dbReference type="ARBA" id="ARBA00022679"/>
    </source>
</evidence>
<dbReference type="PANTHER" id="PTHR21015">
    <property type="entry name" value="UDP-N-ACETYLGLUCOSAMINE--N-ACETYLMURAMYL-(PENTAPEPTIDE) PYROPHOSPHORYL-UNDECAPRENOL N-ACETYLGLUCOSAMINE TRANSFERASE 1"/>
    <property type="match status" value="1"/>
</dbReference>
<keyword evidence="2 10" id="KW-0132">Cell division</keyword>
<dbReference type="GO" id="GO:0008360">
    <property type="term" value="P:regulation of cell shape"/>
    <property type="evidence" value="ECO:0007669"/>
    <property type="project" value="UniProtKB-KW"/>
</dbReference>
<protein>
    <recommendedName>
        <fullName evidence="10">UDP-N-acetylglucosamine--N-acetylmuramyl-(pentapeptide) pyrophosphoryl-undecaprenol N-acetylglucosamine transferase</fullName>
        <ecNumber evidence="10">2.4.1.227</ecNumber>
    </recommendedName>
    <alternativeName>
        <fullName evidence="10">Undecaprenyl-PP-MurNAc-pentapeptide-UDPGlcNAc GlcNAc transferase</fullName>
    </alternativeName>
</protein>
<dbReference type="Gene3D" id="3.40.50.2000">
    <property type="entry name" value="Glycogen Phosphorylase B"/>
    <property type="match status" value="2"/>
</dbReference>
<dbReference type="GO" id="GO:0051991">
    <property type="term" value="F:UDP-N-acetyl-D-glucosamine:N-acetylmuramoyl-L-alanyl-D-glutamyl-meso-2,6-diaminopimelyl-D-alanyl-D-alanine-diphosphoundecaprenol 4-beta-N-acetylglucosaminlytransferase activity"/>
    <property type="evidence" value="ECO:0007669"/>
    <property type="project" value="RHEA"/>
</dbReference>
<keyword evidence="6 10" id="KW-0573">Peptidoglycan synthesis</keyword>
<dbReference type="NCBIfam" id="TIGR01133">
    <property type="entry name" value="murG"/>
    <property type="match status" value="1"/>
</dbReference>
<evidence type="ECO:0000256" key="3">
    <source>
        <dbReference type="ARBA" id="ARBA00022676"/>
    </source>
</evidence>
<feature type="binding site" evidence="10">
    <location>
        <position position="196"/>
    </location>
    <ligand>
        <name>UDP-N-acetyl-alpha-D-glucosamine</name>
        <dbReference type="ChEBI" id="CHEBI:57705"/>
    </ligand>
</feature>
<comment type="pathway">
    <text evidence="10">Cell wall biogenesis; peptidoglycan biosynthesis.</text>
</comment>
<feature type="domain" description="Glycosyl transferase family 28 C-terminal" evidence="12">
    <location>
        <begin position="189"/>
        <end position="345"/>
    </location>
</feature>
<keyword evidence="14" id="KW-1185">Reference proteome</keyword>
<dbReference type="GO" id="GO:0050511">
    <property type="term" value="F:undecaprenyldiphospho-muramoylpentapeptide beta-N-acetylglucosaminyltransferase activity"/>
    <property type="evidence" value="ECO:0007669"/>
    <property type="project" value="UniProtKB-UniRule"/>
</dbReference>
<dbReference type="GO" id="GO:0051301">
    <property type="term" value="P:cell division"/>
    <property type="evidence" value="ECO:0007669"/>
    <property type="project" value="UniProtKB-KW"/>
</dbReference>
<comment type="similarity">
    <text evidence="10">Belongs to the glycosyltransferase 28 family. MurG subfamily.</text>
</comment>
<evidence type="ECO:0000313" key="13">
    <source>
        <dbReference type="EMBL" id="OEF96073.1"/>
    </source>
</evidence>
<feature type="binding site" evidence="10">
    <location>
        <begin position="10"/>
        <end position="12"/>
    </location>
    <ligand>
        <name>UDP-N-acetyl-alpha-D-glucosamine</name>
        <dbReference type="ChEBI" id="CHEBI:57705"/>
    </ligand>
</feature>
<comment type="caution">
    <text evidence="10">Lacks conserved residue(s) required for the propagation of feature annotation.</text>
</comment>
<dbReference type="GO" id="GO:0071555">
    <property type="term" value="P:cell wall organization"/>
    <property type="evidence" value="ECO:0007669"/>
    <property type="project" value="UniProtKB-KW"/>
</dbReference>
<keyword evidence="3 10" id="KW-0328">Glycosyltransferase</keyword>
<dbReference type="HAMAP" id="MF_00033">
    <property type="entry name" value="MurG"/>
    <property type="match status" value="1"/>
</dbReference>
<dbReference type="PANTHER" id="PTHR21015:SF22">
    <property type="entry name" value="GLYCOSYLTRANSFERASE"/>
    <property type="match status" value="1"/>
</dbReference>
<dbReference type="STRING" id="766136.BHF68_10055"/>
<evidence type="ECO:0000256" key="10">
    <source>
        <dbReference type="HAMAP-Rule" id="MF_00033"/>
    </source>
</evidence>
<dbReference type="RefSeq" id="WP_069643993.1">
    <property type="nucleotide sequence ID" value="NZ_MIJE01000033.1"/>
</dbReference>
<accession>A0A1E5FZZ9</accession>
<reference evidence="13 14" key="1">
    <citation type="submission" date="2016-09" db="EMBL/GenBank/DDBJ databases">
        <title>Draft genome sequence for the type strain of Desulfuribacillus alkaliarsenatis AHT28, an obligately anaerobic, sulfidogenic bacterium isolated from Russian soda lake sediments.</title>
        <authorList>
            <person name="Abin C.A."/>
            <person name="Hollibaugh J.T."/>
        </authorList>
    </citation>
    <scope>NUCLEOTIDE SEQUENCE [LARGE SCALE GENOMIC DNA]</scope>
    <source>
        <strain evidence="13 14">AHT28</strain>
    </source>
</reference>
<dbReference type="Proteomes" id="UP000094296">
    <property type="component" value="Unassembled WGS sequence"/>
</dbReference>
<keyword evidence="5 10" id="KW-0133">Cell shape</keyword>
<name>A0A1E5FZZ9_9FIRM</name>
<organism evidence="13 14">
    <name type="scientific">Desulfuribacillus alkaliarsenatis</name>
    <dbReference type="NCBI Taxonomy" id="766136"/>
    <lineage>
        <taxon>Bacteria</taxon>
        <taxon>Bacillati</taxon>
        <taxon>Bacillota</taxon>
        <taxon>Desulfuribacillia</taxon>
        <taxon>Desulfuribacillales</taxon>
        <taxon>Desulfuribacillaceae</taxon>
        <taxon>Desulfuribacillus</taxon>
    </lineage>
</organism>
<dbReference type="GO" id="GO:0005975">
    <property type="term" value="P:carbohydrate metabolic process"/>
    <property type="evidence" value="ECO:0007669"/>
    <property type="project" value="InterPro"/>
</dbReference>
<keyword evidence="7 10" id="KW-0472">Membrane</keyword>
<keyword evidence="8 10" id="KW-0131">Cell cycle</keyword>
<comment type="function">
    <text evidence="10">Cell wall formation. Catalyzes the transfer of a GlcNAc subunit on undecaprenyl-pyrophosphoryl-MurNAc-pentapeptide (lipid intermediate I) to form undecaprenyl-pyrophosphoryl-MurNAc-(pentapeptide)GlcNAc (lipid intermediate II).</text>
</comment>
<dbReference type="EC" id="2.4.1.227" evidence="10"/>
<keyword evidence="4 10" id="KW-0808">Transferase</keyword>
<keyword evidence="9 10" id="KW-0961">Cell wall biogenesis/degradation</keyword>